<keyword evidence="1" id="KW-0812">Transmembrane</keyword>
<accession>A0A0P1AZ49</accession>
<sequence>MISWLVVPETKAAVRNTNKTGMEPIDYISDKIVQFYMTKRTNLKILMYLLKIFGIIVWTLLSIVEVESTAPILKACDIGCVERSPSSEF</sequence>
<organism evidence="2 3">
    <name type="scientific">Plasmopara halstedii</name>
    <name type="common">Downy mildew of sunflower</name>
    <dbReference type="NCBI Taxonomy" id="4781"/>
    <lineage>
        <taxon>Eukaryota</taxon>
        <taxon>Sar</taxon>
        <taxon>Stramenopiles</taxon>
        <taxon>Oomycota</taxon>
        <taxon>Peronosporomycetes</taxon>
        <taxon>Peronosporales</taxon>
        <taxon>Peronosporaceae</taxon>
        <taxon>Plasmopara</taxon>
    </lineage>
</organism>
<dbReference type="AlphaFoldDB" id="A0A0P1AZ49"/>
<reference evidence="3" key="1">
    <citation type="submission" date="2014-09" db="EMBL/GenBank/DDBJ databases">
        <authorList>
            <person name="Sharma Rahul"/>
            <person name="Thines Marco"/>
        </authorList>
    </citation>
    <scope>NUCLEOTIDE SEQUENCE [LARGE SCALE GENOMIC DNA]</scope>
</reference>
<proteinExistence type="predicted"/>
<protein>
    <submittedName>
        <fullName evidence="2">Uncharacterized protein</fullName>
    </submittedName>
</protein>
<feature type="transmembrane region" description="Helical" evidence="1">
    <location>
        <begin position="45"/>
        <end position="64"/>
    </location>
</feature>
<dbReference type="GeneID" id="36399951"/>
<evidence type="ECO:0000313" key="3">
    <source>
        <dbReference type="Proteomes" id="UP000054928"/>
    </source>
</evidence>
<dbReference type="EMBL" id="CCYD01002845">
    <property type="protein sequence ID" value="CEG47750.1"/>
    <property type="molecule type" value="Genomic_DNA"/>
</dbReference>
<keyword evidence="3" id="KW-1185">Reference proteome</keyword>
<keyword evidence="1" id="KW-0472">Membrane</keyword>
<evidence type="ECO:0000256" key="1">
    <source>
        <dbReference type="SAM" id="Phobius"/>
    </source>
</evidence>
<name>A0A0P1AZ49_PLAHL</name>
<dbReference type="Proteomes" id="UP000054928">
    <property type="component" value="Unassembled WGS sequence"/>
</dbReference>
<evidence type="ECO:0000313" key="2">
    <source>
        <dbReference type="EMBL" id="CEG47750.1"/>
    </source>
</evidence>
<keyword evidence="1" id="KW-1133">Transmembrane helix</keyword>
<dbReference type="RefSeq" id="XP_024584119.1">
    <property type="nucleotide sequence ID" value="XM_024718751.1"/>
</dbReference>